<dbReference type="Proteomes" id="UP000029493">
    <property type="component" value="Chromosome"/>
</dbReference>
<feature type="modified residue" description="4-aspartylphosphate" evidence="6">
    <location>
        <position position="663"/>
    </location>
</feature>
<dbReference type="Gene3D" id="3.40.50.2300">
    <property type="match status" value="1"/>
</dbReference>
<dbReference type="Gene3D" id="3.30.565.10">
    <property type="entry name" value="Histidine kinase-like ATPase, C-terminal domain"/>
    <property type="match status" value="1"/>
</dbReference>
<dbReference type="PANTHER" id="PTHR43065">
    <property type="entry name" value="SENSOR HISTIDINE KINASE"/>
    <property type="match status" value="1"/>
</dbReference>
<dbReference type="Pfam" id="PF08448">
    <property type="entry name" value="PAS_4"/>
    <property type="match status" value="1"/>
</dbReference>
<dbReference type="eggNOG" id="COG2203">
    <property type="taxonomic scope" value="Bacteria"/>
</dbReference>
<dbReference type="InterPro" id="IPR001789">
    <property type="entry name" value="Sig_transdc_resp-reg_receiver"/>
</dbReference>
<keyword evidence="10" id="KW-1185">Reference proteome</keyword>
<dbReference type="KEGG" id="psw:LK03_16265"/>
<gene>
    <name evidence="9" type="ORF">LK03_16265</name>
</gene>
<feature type="domain" description="Histidine kinase" evidence="7">
    <location>
        <begin position="368"/>
        <end position="588"/>
    </location>
</feature>
<dbReference type="EC" id="2.7.13.3" evidence="2"/>
<dbReference type="OrthoDB" id="6973808at2"/>
<evidence type="ECO:0000259" key="8">
    <source>
        <dbReference type="PROSITE" id="PS50110"/>
    </source>
</evidence>
<dbReference type="STRING" id="157783.LK03_16265"/>
<evidence type="ECO:0000256" key="4">
    <source>
        <dbReference type="ARBA" id="ARBA00022679"/>
    </source>
</evidence>
<feature type="domain" description="Response regulatory" evidence="8">
    <location>
        <begin position="612"/>
        <end position="725"/>
    </location>
</feature>
<name>A0A089WN84_9PSED</name>
<dbReference type="InterPro" id="IPR011006">
    <property type="entry name" value="CheY-like_superfamily"/>
</dbReference>
<dbReference type="InterPro" id="IPR005467">
    <property type="entry name" value="His_kinase_dom"/>
</dbReference>
<dbReference type="Pfam" id="PF02518">
    <property type="entry name" value="HATPase_c"/>
    <property type="match status" value="1"/>
</dbReference>
<sequence length="727" mass="78953">MAKWLVGSGMMAERIRHHDWSATPLGPLHSWPQVLSTSVALCLASRFPQAILWGEQLITLHNDAFTEILGDKPAAIGRPFNEVWQEAWSDIGPMVSHAMSGEAVFIQDFPLLIERQARPERAYFTFCYSPIRDAEGTVVGMLDTVAETTATVLANQRLTFLDALGRAVANANDPSRILDISTQMLGQYLQLASCAYALMDDDQDGFTISGEWVADASTHLLGRYRLRDFGELALQRLRDGLPVVISDTLRELPSEAAATFGDIGARATVCVPLVKNGRLTALMAVHDSRPRCWTAAEQSLISEVIERSWAHIQRIQAHLEVRNTMAAMEALNATLEQRVQERTDQLLHTEAVLRQSQKLEAIGQLTGGVAHDFNNLLTIIRSSLHFLQRPELDAERRSRYLTTMVDTVDRGAKLTGQLLAFARRQALSPQIFDAGQRLSAISEMLDTVTGARLQVSLELPQTPCYICADLGQLETAVINMVINGRDAMAGEGALRLRLTANQQPHLPGQPSLIGPFAAIAVIDQGPGIAPELLERIFDPFFTTKALGQGTGLGLSQVFGFARQSGGDVQVRSVPGEGATFVLYLPQTHAPQATSASTLAPTRSVSGQTSAKRILVVEDNPDVGNFTTQILSEHGFQVSWADCGEDALVQLEHAQVPFDAVFSDVLMPGMGGLAMAQEIRRRYPELPVVLTSGYSEAVAGGGHAGFAFLAKPYSAQQVCALLAEVSGT</sequence>
<proteinExistence type="predicted"/>
<dbReference type="InterPro" id="IPR004358">
    <property type="entry name" value="Sig_transdc_His_kin-like_C"/>
</dbReference>
<dbReference type="SMART" id="SM00448">
    <property type="entry name" value="REC"/>
    <property type="match status" value="1"/>
</dbReference>
<dbReference type="AlphaFoldDB" id="A0A089WN84"/>
<dbReference type="Pfam" id="PF00512">
    <property type="entry name" value="HisKA"/>
    <property type="match status" value="1"/>
</dbReference>
<dbReference type="InterPro" id="IPR036890">
    <property type="entry name" value="HATPase_C_sf"/>
</dbReference>
<dbReference type="SUPFAM" id="SSF52172">
    <property type="entry name" value="CheY-like"/>
    <property type="match status" value="1"/>
</dbReference>
<evidence type="ECO:0000256" key="5">
    <source>
        <dbReference type="ARBA" id="ARBA00022777"/>
    </source>
</evidence>
<evidence type="ECO:0000313" key="10">
    <source>
        <dbReference type="Proteomes" id="UP000029493"/>
    </source>
</evidence>
<comment type="catalytic activity">
    <reaction evidence="1">
        <text>ATP + protein L-histidine = ADP + protein N-phospho-L-histidine.</text>
        <dbReference type="EC" id="2.7.13.3"/>
    </reaction>
</comment>
<dbReference type="Gene3D" id="3.30.450.40">
    <property type="match status" value="1"/>
</dbReference>
<dbReference type="GO" id="GO:0000155">
    <property type="term" value="F:phosphorelay sensor kinase activity"/>
    <property type="evidence" value="ECO:0007669"/>
    <property type="project" value="InterPro"/>
</dbReference>
<dbReference type="SUPFAM" id="SSF55785">
    <property type="entry name" value="PYP-like sensor domain (PAS domain)"/>
    <property type="match status" value="1"/>
</dbReference>
<dbReference type="InterPro" id="IPR003661">
    <property type="entry name" value="HisK_dim/P_dom"/>
</dbReference>
<dbReference type="InterPro" id="IPR036097">
    <property type="entry name" value="HisK_dim/P_sf"/>
</dbReference>
<dbReference type="SUPFAM" id="SSF55781">
    <property type="entry name" value="GAF domain-like"/>
    <property type="match status" value="1"/>
</dbReference>
<dbReference type="SUPFAM" id="SSF47384">
    <property type="entry name" value="Homodimeric domain of signal transducing histidine kinase"/>
    <property type="match status" value="1"/>
</dbReference>
<dbReference type="Gene3D" id="3.30.450.20">
    <property type="entry name" value="PAS domain"/>
    <property type="match status" value="1"/>
</dbReference>
<evidence type="ECO:0000256" key="3">
    <source>
        <dbReference type="ARBA" id="ARBA00022553"/>
    </source>
</evidence>
<dbReference type="SUPFAM" id="SSF55874">
    <property type="entry name" value="ATPase domain of HSP90 chaperone/DNA topoisomerase II/histidine kinase"/>
    <property type="match status" value="1"/>
</dbReference>
<accession>A0A089WN84</accession>
<dbReference type="SMART" id="SM00065">
    <property type="entry name" value="GAF"/>
    <property type="match status" value="1"/>
</dbReference>
<keyword evidence="5" id="KW-0418">Kinase</keyword>
<dbReference type="InterPro" id="IPR013656">
    <property type="entry name" value="PAS_4"/>
</dbReference>
<dbReference type="PROSITE" id="PS50110">
    <property type="entry name" value="RESPONSE_REGULATORY"/>
    <property type="match status" value="1"/>
</dbReference>
<dbReference type="InterPro" id="IPR035965">
    <property type="entry name" value="PAS-like_dom_sf"/>
</dbReference>
<dbReference type="InterPro" id="IPR003594">
    <property type="entry name" value="HATPase_dom"/>
</dbReference>
<dbReference type="SMART" id="SM00387">
    <property type="entry name" value="HATPase_c"/>
    <property type="match status" value="1"/>
</dbReference>
<dbReference type="EMBL" id="CP009455">
    <property type="protein sequence ID" value="AIR90730.1"/>
    <property type="molecule type" value="Genomic_DNA"/>
</dbReference>
<keyword evidence="3 6" id="KW-0597">Phosphoprotein</keyword>
<evidence type="ECO:0000256" key="6">
    <source>
        <dbReference type="PROSITE-ProRule" id="PRU00169"/>
    </source>
</evidence>
<dbReference type="SMART" id="SM00388">
    <property type="entry name" value="HisKA"/>
    <property type="match status" value="1"/>
</dbReference>
<evidence type="ECO:0000256" key="2">
    <source>
        <dbReference type="ARBA" id="ARBA00012438"/>
    </source>
</evidence>
<dbReference type="Pfam" id="PF00072">
    <property type="entry name" value="Response_reg"/>
    <property type="match status" value="1"/>
</dbReference>
<evidence type="ECO:0000256" key="1">
    <source>
        <dbReference type="ARBA" id="ARBA00000085"/>
    </source>
</evidence>
<dbReference type="RefSeq" id="WP_038413363.1">
    <property type="nucleotide sequence ID" value="NZ_CP009455.1"/>
</dbReference>
<organism evidence="9 10">
    <name type="scientific">Pseudomonas cremoricolorata</name>
    <dbReference type="NCBI Taxonomy" id="157783"/>
    <lineage>
        <taxon>Bacteria</taxon>
        <taxon>Pseudomonadati</taxon>
        <taxon>Pseudomonadota</taxon>
        <taxon>Gammaproteobacteria</taxon>
        <taxon>Pseudomonadales</taxon>
        <taxon>Pseudomonadaceae</taxon>
        <taxon>Pseudomonas</taxon>
    </lineage>
</organism>
<dbReference type="PANTHER" id="PTHR43065:SF49">
    <property type="entry name" value="HISTIDINE KINASE"/>
    <property type="match status" value="1"/>
</dbReference>
<dbReference type="Gene3D" id="1.10.287.130">
    <property type="match status" value="1"/>
</dbReference>
<dbReference type="eggNOG" id="COG4191">
    <property type="taxonomic scope" value="Bacteria"/>
</dbReference>
<dbReference type="PRINTS" id="PR00344">
    <property type="entry name" value="BCTRLSENSOR"/>
</dbReference>
<protein>
    <recommendedName>
        <fullName evidence="2">histidine kinase</fullName>
        <ecNumber evidence="2">2.7.13.3</ecNumber>
    </recommendedName>
</protein>
<dbReference type="PROSITE" id="PS50109">
    <property type="entry name" value="HIS_KIN"/>
    <property type="match status" value="1"/>
</dbReference>
<evidence type="ECO:0000259" key="7">
    <source>
        <dbReference type="PROSITE" id="PS50109"/>
    </source>
</evidence>
<dbReference type="InterPro" id="IPR003018">
    <property type="entry name" value="GAF"/>
</dbReference>
<dbReference type="CDD" id="cd00082">
    <property type="entry name" value="HisKA"/>
    <property type="match status" value="1"/>
</dbReference>
<dbReference type="Pfam" id="PF01590">
    <property type="entry name" value="GAF"/>
    <property type="match status" value="1"/>
</dbReference>
<evidence type="ECO:0000313" key="9">
    <source>
        <dbReference type="EMBL" id="AIR90730.1"/>
    </source>
</evidence>
<dbReference type="CDD" id="cd00156">
    <property type="entry name" value="REC"/>
    <property type="match status" value="1"/>
</dbReference>
<dbReference type="InterPro" id="IPR029016">
    <property type="entry name" value="GAF-like_dom_sf"/>
</dbReference>
<reference evidence="9 10" key="1">
    <citation type="submission" date="2014-09" db="EMBL/GenBank/DDBJ databases">
        <authorList>
            <person name="Chan K.-G."/>
        </authorList>
    </citation>
    <scope>NUCLEOTIDE SEQUENCE [LARGE SCALE GENOMIC DNA]</scope>
    <source>
        <strain evidence="9 10">ND07</strain>
    </source>
</reference>
<keyword evidence="4" id="KW-0808">Transferase</keyword>